<dbReference type="PROSITE" id="PS00028">
    <property type="entry name" value="ZINC_FINGER_C2H2_1"/>
    <property type="match status" value="2"/>
</dbReference>
<keyword evidence="3" id="KW-0677">Repeat</keyword>
<dbReference type="Proteomes" id="UP000182658">
    <property type="component" value="Unassembled WGS sequence"/>
</dbReference>
<dbReference type="GO" id="GO:0006351">
    <property type="term" value="P:DNA-templated transcription"/>
    <property type="evidence" value="ECO:0007669"/>
    <property type="project" value="InterPro"/>
</dbReference>
<evidence type="ECO:0000256" key="8">
    <source>
        <dbReference type="SAM" id="MobiDB-lite"/>
    </source>
</evidence>
<name>A0A1J7I535_9PEZI</name>
<evidence type="ECO:0000256" key="2">
    <source>
        <dbReference type="ARBA" id="ARBA00022723"/>
    </source>
</evidence>
<evidence type="ECO:0000256" key="6">
    <source>
        <dbReference type="ARBA" id="ARBA00023242"/>
    </source>
</evidence>
<feature type="compositionally biased region" description="Polar residues" evidence="8">
    <location>
        <begin position="1"/>
        <end position="11"/>
    </location>
</feature>
<dbReference type="InterPro" id="IPR007219">
    <property type="entry name" value="XnlR_reg_dom"/>
</dbReference>
<proteinExistence type="predicted"/>
<keyword evidence="6" id="KW-0539">Nucleus</keyword>
<dbReference type="EMBL" id="KV875113">
    <property type="protein sequence ID" value="OIW22491.1"/>
    <property type="molecule type" value="Genomic_DNA"/>
</dbReference>
<evidence type="ECO:0000313" key="10">
    <source>
        <dbReference type="EMBL" id="OIW22491.1"/>
    </source>
</evidence>
<feature type="domain" description="C2H2-type" evidence="9">
    <location>
        <begin position="30"/>
        <end position="59"/>
    </location>
</feature>
<sequence length="892" mass="99632">METQQPDSSSCRGAASGYKRASRKGAPRKFSCDFPGCNRAYSRAEHLQRHQLNHDPKEIFKCDVGGCDQKFVRADLLARHKKRHSTSYIPRNRAPSFTSAKTASPLASGATMLSPPSITESRTAYARVPHDAAILLTPGSSTHASQPLAVGGPSTRLPHNSSWPAISEISAAVHVAPQKSSYYHRNPQPLSEQPMAFTGVQFTPEDMARTGTENFAMWLFDPCNADFSVAQLPFLEGGLESTFNSNIHYDYESQSLTSSRSQLETPPQLVESDELLHETRRQEILDWLMRFRQRNLHSEQLATSLLRDTTGDFPGLNLDNMRDCVQEYWQYVSPRLPIVHQSTFNCNKGSIFLTMIMIALGAASLRGHDTTGQYSDCSTFAEVAIDSIRWDIAMQDDASPPVSLPVAQSLLLLELYEKMYSSRRFHERAHVYHTPTLTLLRRGSPLIGRCGTETPPEEHSAADNNQGMSVDARTQWIRWADTEAMQRVVFAAFMMDILHAAMFGHAADMAPHEIRLPLPCDDTLWTAQTPELARQHESNLRMYGIKTGLPFLDGLKKALHGKEVPTASFGRMIIMSGLLSVGWHLSHRETHLKSLDLTAPSTESQENWKQILLKAFDNWKDCFDAAQGSEGSPRFADQGSQRTGLNGPIQSAAVLYHLAHICLHVDIVDCQVYAGAKRVLGRKVSARDRANIVSRMETWAHLPSTRHAVLHAFKLLHRVLVDPRRSSASERERIKFEHHASPVSLPPIEAQTYSCRNEPDPHRPWIMYYAALCIWSYVIALRKTHHGHYDIHAHSGPVPSRHNVHQHPYSATAPTHWAARPPPLNYGRVVAYLSSVSSLPELKESAASTLAEGLPDLLDTLHSILSEAHSELLQEAHLRLRACRDILLSAPG</sequence>
<feature type="region of interest" description="Disordered" evidence="8">
    <location>
        <begin position="1"/>
        <end position="27"/>
    </location>
</feature>
<evidence type="ECO:0000256" key="4">
    <source>
        <dbReference type="ARBA" id="ARBA00022771"/>
    </source>
</evidence>
<keyword evidence="2" id="KW-0479">Metal-binding</keyword>
<dbReference type="OrthoDB" id="1405595at2759"/>
<dbReference type="GO" id="GO:0005634">
    <property type="term" value="C:nucleus"/>
    <property type="evidence" value="ECO:0007669"/>
    <property type="project" value="UniProtKB-SubCell"/>
</dbReference>
<dbReference type="STRING" id="1408157.A0A1J7I535"/>
<dbReference type="GO" id="GO:0000785">
    <property type="term" value="C:chromatin"/>
    <property type="evidence" value="ECO:0007669"/>
    <property type="project" value="TreeGrafter"/>
</dbReference>
<evidence type="ECO:0000256" key="1">
    <source>
        <dbReference type="ARBA" id="ARBA00004123"/>
    </source>
</evidence>
<dbReference type="SMART" id="SM00355">
    <property type="entry name" value="ZnF_C2H2"/>
    <property type="match status" value="2"/>
</dbReference>
<evidence type="ECO:0000256" key="7">
    <source>
        <dbReference type="PROSITE-ProRule" id="PRU00042"/>
    </source>
</evidence>
<dbReference type="CDD" id="cd12148">
    <property type="entry name" value="fungal_TF_MHR"/>
    <property type="match status" value="1"/>
</dbReference>
<evidence type="ECO:0000313" key="11">
    <source>
        <dbReference type="Proteomes" id="UP000182658"/>
    </source>
</evidence>
<dbReference type="PANTHER" id="PTHR40626:SF11">
    <property type="entry name" value="ZINC FINGER PROTEIN YPR022C"/>
    <property type="match status" value="1"/>
</dbReference>
<dbReference type="InterPro" id="IPR013087">
    <property type="entry name" value="Znf_C2H2_type"/>
</dbReference>
<dbReference type="InterPro" id="IPR051059">
    <property type="entry name" value="VerF-like"/>
</dbReference>
<comment type="subcellular location">
    <subcellularLocation>
        <location evidence="1">Nucleus</location>
    </subcellularLocation>
</comment>
<reference evidence="10 11" key="1">
    <citation type="submission" date="2016-10" db="EMBL/GenBank/DDBJ databases">
        <title>Draft genome sequence of Coniochaeta ligniaria NRRL30616, a lignocellulolytic fungus for bioabatement of inhibitors in plant biomass hydrolysates.</title>
        <authorList>
            <consortium name="DOE Joint Genome Institute"/>
            <person name="Jimenez D.J."/>
            <person name="Hector R.E."/>
            <person name="Riley R."/>
            <person name="Sun H."/>
            <person name="Grigoriev I.V."/>
            <person name="Van Elsas J.D."/>
            <person name="Nichols N.N."/>
        </authorList>
    </citation>
    <scope>NUCLEOTIDE SEQUENCE [LARGE SCALE GENOMIC DNA]</scope>
    <source>
        <strain evidence="10 11">NRRL 30616</strain>
    </source>
</reference>
<dbReference type="GO" id="GO:0000978">
    <property type="term" value="F:RNA polymerase II cis-regulatory region sequence-specific DNA binding"/>
    <property type="evidence" value="ECO:0007669"/>
    <property type="project" value="InterPro"/>
</dbReference>
<protein>
    <recommendedName>
        <fullName evidence="9">C2H2-type domain-containing protein</fullName>
    </recommendedName>
</protein>
<keyword evidence="11" id="KW-1185">Reference proteome</keyword>
<keyword evidence="4 7" id="KW-0863">Zinc-finger</keyword>
<dbReference type="Pfam" id="PF04082">
    <property type="entry name" value="Fungal_trans"/>
    <property type="match status" value="1"/>
</dbReference>
<evidence type="ECO:0000259" key="9">
    <source>
        <dbReference type="PROSITE" id="PS50157"/>
    </source>
</evidence>
<organism evidence="10 11">
    <name type="scientific">Coniochaeta ligniaria NRRL 30616</name>
    <dbReference type="NCBI Taxonomy" id="1408157"/>
    <lineage>
        <taxon>Eukaryota</taxon>
        <taxon>Fungi</taxon>
        <taxon>Dikarya</taxon>
        <taxon>Ascomycota</taxon>
        <taxon>Pezizomycotina</taxon>
        <taxon>Sordariomycetes</taxon>
        <taxon>Sordariomycetidae</taxon>
        <taxon>Coniochaetales</taxon>
        <taxon>Coniochaetaceae</taxon>
        <taxon>Coniochaeta</taxon>
    </lineage>
</organism>
<dbReference type="InterPro" id="IPR036236">
    <property type="entry name" value="Znf_C2H2_sf"/>
</dbReference>
<dbReference type="FunCoup" id="A0A1J7I535">
    <property type="interactions" value="16"/>
</dbReference>
<evidence type="ECO:0000256" key="3">
    <source>
        <dbReference type="ARBA" id="ARBA00022737"/>
    </source>
</evidence>
<gene>
    <name evidence="10" type="ORF">CONLIGDRAFT_587366</name>
</gene>
<dbReference type="InParanoid" id="A0A1J7I535"/>
<dbReference type="Gene3D" id="3.30.160.60">
    <property type="entry name" value="Classic Zinc Finger"/>
    <property type="match status" value="1"/>
</dbReference>
<evidence type="ECO:0000256" key="5">
    <source>
        <dbReference type="ARBA" id="ARBA00022833"/>
    </source>
</evidence>
<dbReference type="PROSITE" id="PS50157">
    <property type="entry name" value="ZINC_FINGER_C2H2_2"/>
    <property type="match status" value="2"/>
</dbReference>
<dbReference type="Pfam" id="PF00096">
    <property type="entry name" value="zf-C2H2"/>
    <property type="match status" value="2"/>
</dbReference>
<feature type="domain" description="C2H2-type" evidence="9">
    <location>
        <begin position="60"/>
        <end position="89"/>
    </location>
</feature>
<dbReference type="GO" id="GO:0008270">
    <property type="term" value="F:zinc ion binding"/>
    <property type="evidence" value="ECO:0007669"/>
    <property type="project" value="UniProtKB-KW"/>
</dbReference>
<dbReference type="GO" id="GO:0000981">
    <property type="term" value="F:DNA-binding transcription factor activity, RNA polymerase II-specific"/>
    <property type="evidence" value="ECO:0007669"/>
    <property type="project" value="InterPro"/>
</dbReference>
<keyword evidence="5" id="KW-0862">Zinc</keyword>
<dbReference type="SUPFAM" id="SSF57667">
    <property type="entry name" value="beta-beta-alpha zinc fingers"/>
    <property type="match status" value="2"/>
</dbReference>
<accession>A0A1J7I535</accession>
<dbReference type="PANTHER" id="PTHR40626">
    <property type="entry name" value="MIP31509P"/>
    <property type="match status" value="1"/>
</dbReference>
<dbReference type="AlphaFoldDB" id="A0A1J7I535"/>